<dbReference type="Gene3D" id="3.40.630.10">
    <property type="entry name" value="Zn peptidases"/>
    <property type="match status" value="1"/>
</dbReference>
<dbReference type="InParanoid" id="A0A2G4YTA0"/>
<reference evidence="1 2" key="1">
    <citation type="submission" date="2017-10" db="EMBL/GenBank/DDBJ databases">
        <title>Frigbacter circumglobatus gen. nov. sp. nov., isolated from sediment cultured in situ.</title>
        <authorList>
            <person name="Zhao Z."/>
        </authorList>
    </citation>
    <scope>NUCLEOTIDE SEQUENCE [LARGE SCALE GENOMIC DNA]</scope>
    <source>
        <strain evidence="1 2">ZYL</strain>
    </source>
</reference>
<proteinExistence type="predicted"/>
<organism evidence="1 2">
    <name type="scientific">Paremcibacter congregatus</name>
    <dbReference type="NCBI Taxonomy" id="2043170"/>
    <lineage>
        <taxon>Bacteria</taxon>
        <taxon>Pseudomonadati</taxon>
        <taxon>Pseudomonadota</taxon>
        <taxon>Alphaproteobacteria</taxon>
        <taxon>Emcibacterales</taxon>
        <taxon>Emcibacteraceae</taxon>
        <taxon>Paremcibacter</taxon>
    </lineage>
</organism>
<evidence type="ECO:0000313" key="1">
    <source>
        <dbReference type="EMBL" id="PHZ85480.1"/>
    </source>
</evidence>
<dbReference type="Proteomes" id="UP000229730">
    <property type="component" value="Unassembled WGS sequence"/>
</dbReference>
<evidence type="ECO:0000313" key="2">
    <source>
        <dbReference type="Proteomes" id="UP000229730"/>
    </source>
</evidence>
<comment type="caution">
    <text evidence="1">The sequence shown here is derived from an EMBL/GenBank/DDBJ whole genome shotgun (WGS) entry which is preliminary data.</text>
</comment>
<evidence type="ECO:0008006" key="3">
    <source>
        <dbReference type="Google" id="ProtNLM"/>
    </source>
</evidence>
<dbReference type="AlphaFoldDB" id="A0A2G4YTA0"/>
<dbReference type="RefSeq" id="WP_099471968.1">
    <property type="nucleotide sequence ID" value="NZ_PDEM01000012.1"/>
</dbReference>
<name>A0A2G4YTA0_9PROT</name>
<protein>
    <recommendedName>
        <fullName evidence="3">Peptidase M28 domain-containing protein</fullName>
    </recommendedName>
</protein>
<gene>
    <name evidence="1" type="ORF">CRD36_06575</name>
</gene>
<dbReference type="EMBL" id="PDEM01000012">
    <property type="protein sequence ID" value="PHZ85480.1"/>
    <property type="molecule type" value="Genomic_DNA"/>
</dbReference>
<dbReference type="SUPFAM" id="SSF53187">
    <property type="entry name" value="Zn-dependent exopeptidases"/>
    <property type="match status" value="1"/>
</dbReference>
<accession>A0A2G4YTA0</accession>
<keyword evidence="2" id="KW-1185">Reference proteome</keyword>
<sequence>MGLLGDTGMPVVNLRARAARYFDFHNTENDTLDKINPEIMSFNTGVYAMFFYLGAENNINFRK</sequence>
<dbReference type="OrthoDB" id="9769665at2"/>